<protein>
    <submittedName>
        <fullName evidence="1">Uncharacterized protein</fullName>
    </submittedName>
</protein>
<sequence length="108" mass="13011">MVLRMDSLLTLWPKLAGDLIPWTHWMRRQSTNYGLYIWTPLYTHTIDGTECFVIERIKLYLEKRQYFLYLCRSREAWFEVNLMWREAWEKHNGQLHTTAEGVSSVAAQ</sequence>
<reference evidence="1" key="1">
    <citation type="submission" date="2014-11" db="EMBL/GenBank/DDBJ databases">
        <authorList>
            <person name="Amaro Gonzalez C."/>
        </authorList>
    </citation>
    <scope>NUCLEOTIDE SEQUENCE</scope>
</reference>
<name>A0A0E9RQM6_ANGAN</name>
<reference evidence="1" key="2">
    <citation type="journal article" date="2015" name="Fish Shellfish Immunol.">
        <title>Early steps in the European eel (Anguilla anguilla)-Vibrio vulnificus interaction in the gills: Role of the RtxA13 toxin.</title>
        <authorList>
            <person name="Callol A."/>
            <person name="Pajuelo D."/>
            <person name="Ebbesson L."/>
            <person name="Teles M."/>
            <person name="MacKenzie S."/>
            <person name="Amaro C."/>
        </authorList>
    </citation>
    <scope>NUCLEOTIDE SEQUENCE</scope>
</reference>
<evidence type="ECO:0000313" key="1">
    <source>
        <dbReference type="EMBL" id="JAH30710.1"/>
    </source>
</evidence>
<dbReference type="EMBL" id="GBXM01077867">
    <property type="protein sequence ID" value="JAH30710.1"/>
    <property type="molecule type" value="Transcribed_RNA"/>
</dbReference>
<accession>A0A0E9RQM6</accession>
<organism evidence="1">
    <name type="scientific">Anguilla anguilla</name>
    <name type="common">European freshwater eel</name>
    <name type="synonym">Muraena anguilla</name>
    <dbReference type="NCBI Taxonomy" id="7936"/>
    <lineage>
        <taxon>Eukaryota</taxon>
        <taxon>Metazoa</taxon>
        <taxon>Chordata</taxon>
        <taxon>Craniata</taxon>
        <taxon>Vertebrata</taxon>
        <taxon>Euteleostomi</taxon>
        <taxon>Actinopterygii</taxon>
        <taxon>Neopterygii</taxon>
        <taxon>Teleostei</taxon>
        <taxon>Anguilliformes</taxon>
        <taxon>Anguillidae</taxon>
        <taxon>Anguilla</taxon>
    </lineage>
</organism>
<dbReference type="AlphaFoldDB" id="A0A0E9RQM6"/>
<proteinExistence type="predicted"/>